<reference evidence="3" key="1">
    <citation type="submission" date="2014-09" db="EMBL/GenBank/DDBJ databases">
        <authorList>
            <person name="Illeghems K.G."/>
        </authorList>
    </citation>
    <scope>NUCLEOTIDE SEQUENCE [LARGE SCALE GENOMIC DNA]</scope>
    <source>
        <strain evidence="3">108B</strain>
    </source>
</reference>
<dbReference type="AlphaFoldDB" id="A0A0U5ERN1"/>
<feature type="compositionally biased region" description="Basic and acidic residues" evidence="1">
    <location>
        <begin position="24"/>
        <end position="39"/>
    </location>
</feature>
<dbReference type="PATRIC" id="fig|446692.3.peg.889"/>
<evidence type="ECO:0000313" key="2">
    <source>
        <dbReference type="EMBL" id="CEF40298.1"/>
    </source>
</evidence>
<protein>
    <submittedName>
        <fullName evidence="2">Uncharacterized protein</fullName>
    </submittedName>
</protein>
<dbReference type="KEGG" id="asz:ASN_897"/>
<gene>
    <name evidence="2" type="ORF">ASN_897</name>
</gene>
<proteinExistence type="predicted"/>
<sequence>MVKKRGGEILLVWRRGTLAAATAKHEGTMMRAHRDERPTHAAHGPT</sequence>
<name>A0A0U5ERN1_9PROT</name>
<organism evidence="2 3">
    <name type="scientific">Acetobacter senegalensis</name>
    <dbReference type="NCBI Taxonomy" id="446692"/>
    <lineage>
        <taxon>Bacteria</taxon>
        <taxon>Pseudomonadati</taxon>
        <taxon>Pseudomonadota</taxon>
        <taxon>Alphaproteobacteria</taxon>
        <taxon>Acetobacterales</taxon>
        <taxon>Acetobacteraceae</taxon>
        <taxon>Acetobacter</taxon>
    </lineage>
</organism>
<evidence type="ECO:0000256" key="1">
    <source>
        <dbReference type="SAM" id="MobiDB-lite"/>
    </source>
</evidence>
<evidence type="ECO:0000313" key="3">
    <source>
        <dbReference type="Proteomes" id="UP000056109"/>
    </source>
</evidence>
<dbReference type="EMBL" id="LN606600">
    <property type="protein sequence ID" value="CEF40298.1"/>
    <property type="molecule type" value="Genomic_DNA"/>
</dbReference>
<dbReference type="Proteomes" id="UP000056109">
    <property type="component" value="Chromosome I"/>
</dbReference>
<feature type="region of interest" description="Disordered" evidence="1">
    <location>
        <begin position="24"/>
        <end position="46"/>
    </location>
</feature>
<accession>A0A0U5ERN1</accession>
<keyword evidence="3" id="KW-1185">Reference proteome</keyword>